<dbReference type="EMBL" id="ML120498">
    <property type="protein sequence ID" value="RPA91360.1"/>
    <property type="molecule type" value="Genomic_DNA"/>
</dbReference>
<sequence>MSLGPGGKQNWLRDGYFGESGQHGQSMWEFYINEEGIEDTRQKGIRRVLEERTLWPGGGDRLLLECAKKLCVNCCARSLMASQPDFQLQKSMLVDEIEQSGHLVMFFPKFHCEINWIEYFWAQCKRYAREHCDYTLTGLRARIPDALASVKETTIHSCYHQCLRRIQAFRGGVTYGTPDYDNYVKEYKSHRRVYFHKEDLQ</sequence>
<dbReference type="Proteomes" id="UP000276215">
    <property type="component" value="Unassembled WGS sequence"/>
</dbReference>
<reference evidence="1 2" key="1">
    <citation type="journal article" date="2018" name="Nat. Ecol. Evol.">
        <title>Pezizomycetes genomes reveal the molecular basis of ectomycorrhizal truffle lifestyle.</title>
        <authorList>
            <person name="Murat C."/>
            <person name="Payen T."/>
            <person name="Noel B."/>
            <person name="Kuo A."/>
            <person name="Morin E."/>
            <person name="Chen J."/>
            <person name="Kohler A."/>
            <person name="Krizsan K."/>
            <person name="Balestrini R."/>
            <person name="Da Silva C."/>
            <person name="Montanini B."/>
            <person name="Hainaut M."/>
            <person name="Levati E."/>
            <person name="Barry K.W."/>
            <person name="Belfiori B."/>
            <person name="Cichocki N."/>
            <person name="Clum A."/>
            <person name="Dockter R.B."/>
            <person name="Fauchery L."/>
            <person name="Guy J."/>
            <person name="Iotti M."/>
            <person name="Le Tacon F."/>
            <person name="Lindquist E.A."/>
            <person name="Lipzen A."/>
            <person name="Malagnac F."/>
            <person name="Mello A."/>
            <person name="Molinier V."/>
            <person name="Miyauchi S."/>
            <person name="Poulain J."/>
            <person name="Riccioni C."/>
            <person name="Rubini A."/>
            <person name="Sitrit Y."/>
            <person name="Splivallo R."/>
            <person name="Traeger S."/>
            <person name="Wang M."/>
            <person name="Zifcakova L."/>
            <person name="Wipf D."/>
            <person name="Zambonelli A."/>
            <person name="Paolocci F."/>
            <person name="Nowrousian M."/>
            <person name="Ottonello S."/>
            <person name="Baldrian P."/>
            <person name="Spatafora J.W."/>
            <person name="Henrissat B."/>
            <person name="Nagy L.G."/>
            <person name="Aury J.M."/>
            <person name="Wincker P."/>
            <person name="Grigoriev I.V."/>
            <person name="Bonfante P."/>
            <person name="Martin F.M."/>
        </authorList>
    </citation>
    <scope>NUCLEOTIDE SEQUENCE [LARGE SCALE GENOMIC DNA]</scope>
    <source>
        <strain evidence="1 2">120613-1</strain>
    </source>
</reference>
<protein>
    <recommendedName>
        <fullName evidence="3">Tc1-like transposase DDE domain-containing protein</fullName>
    </recommendedName>
</protein>
<dbReference type="PANTHER" id="PTHR35871:SF1">
    <property type="entry name" value="CXC1-LIKE CYSTEINE CLUSTER ASSOCIATED WITH KDZ TRANSPOSASES DOMAIN-CONTAINING PROTEIN"/>
    <property type="match status" value="1"/>
</dbReference>
<evidence type="ECO:0000313" key="1">
    <source>
        <dbReference type="EMBL" id="RPA91360.1"/>
    </source>
</evidence>
<organism evidence="1 2">
    <name type="scientific">Choiromyces venosus 120613-1</name>
    <dbReference type="NCBI Taxonomy" id="1336337"/>
    <lineage>
        <taxon>Eukaryota</taxon>
        <taxon>Fungi</taxon>
        <taxon>Dikarya</taxon>
        <taxon>Ascomycota</taxon>
        <taxon>Pezizomycotina</taxon>
        <taxon>Pezizomycetes</taxon>
        <taxon>Pezizales</taxon>
        <taxon>Tuberaceae</taxon>
        <taxon>Choiromyces</taxon>
    </lineage>
</organism>
<dbReference type="OrthoDB" id="10044727at2759"/>
<dbReference type="AlphaFoldDB" id="A0A3N4J4I7"/>
<evidence type="ECO:0000313" key="2">
    <source>
        <dbReference type="Proteomes" id="UP000276215"/>
    </source>
</evidence>
<proteinExistence type="predicted"/>
<accession>A0A3N4J4I7</accession>
<name>A0A3N4J4I7_9PEZI</name>
<keyword evidence="2" id="KW-1185">Reference proteome</keyword>
<dbReference type="GO" id="GO:0003676">
    <property type="term" value="F:nucleic acid binding"/>
    <property type="evidence" value="ECO:0007669"/>
    <property type="project" value="InterPro"/>
</dbReference>
<gene>
    <name evidence="1" type="ORF">L873DRAFT_1781134</name>
</gene>
<dbReference type="PANTHER" id="PTHR35871">
    <property type="entry name" value="EXPRESSED PROTEIN"/>
    <property type="match status" value="1"/>
</dbReference>
<evidence type="ECO:0008006" key="3">
    <source>
        <dbReference type="Google" id="ProtNLM"/>
    </source>
</evidence>
<dbReference type="InterPro" id="IPR036397">
    <property type="entry name" value="RNaseH_sf"/>
</dbReference>
<dbReference type="STRING" id="1336337.A0A3N4J4I7"/>
<dbReference type="Gene3D" id="3.30.420.10">
    <property type="entry name" value="Ribonuclease H-like superfamily/Ribonuclease H"/>
    <property type="match status" value="1"/>
</dbReference>